<dbReference type="PANTHER" id="PTHR39624">
    <property type="entry name" value="PROTEIN INVOLVED IN RIMO-MEDIATED BETA-METHYLTHIOLATION OF RIBOSOMAL PROTEIN S12 YCAO"/>
    <property type="match status" value="1"/>
</dbReference>
<dbReference type="SUPFAM" id="SSF82784">
    <property type="entry name" value="OsmC-like"/>
    <property type="match status" value="1"/>
</dbReference>
<dbReference type="RefSeq" id="WP_092436488.1">
    <property type="nucleotide sequence ID" value="NZ_FMYP01000012.1"/>
</dbReference>
<gene>
    <name evidence="1" type="ORF">SAMN05216323_101246</name>
</gene>
<dbReference type="InterPro" id="IPR036102">
    <property type="entry name" value="OsmC/Ohrsf"/>
</dbReference>
<name>A0A1G6HPD6_9BACT</name>
<protein>
    <submittedName>
        <fullName evidence="1">Uncharacterized OsmC-related protein</fullName>
    </submittedName>
</protein>
<dbReference type="EMBL" id="FMYP01000012">
    <property type="protein sequence ID" value="SDB96071.1"/>
    <property type="molecule type" value="Genomic_DNA"/>
</dbReference>
<sequence>METVRTKYIGDLRTEATHVRSSVKITTDAPVDNQGKGEFFSPTDLLATSLGSCMLTIMGISARTHGFNIDGTEVSITKVMGTEPRRVVEVVVELTFPHNNYSAKERKLLQLSAKECPVANSLHPDLKQNIIFKFKE</sequence>
<organism evidence="1 2">
    <name type="scientific">Williamwhitmania taraxaci</name>
    <dbReference type="NCBI Taxonomy" id="1640674"/>
    <lineage>
        <taxon>Bacteria</taxon>
        <taxon>Pseudomonadati</taxon>
        <taxon>Bacteroidota</taxon>
        <taxon>Bacteroidia</taxon>
        <taxon>Bacteroidales</taxon>
        <taxon>Williamwhitmaniaceae</taxon>
        <taxon>Williamwhitmania</taxon>
    </lineage>
</organism>
<proteinExistence type="predicted"/>
<dbReference type="STRING" id="1640674.SAMN05216323_101246"/>
<accession>A0A1G6HPD6</accession>
<evidence type="ECO:0000313" key="1">
    <source>
        <dbReference type="EMBL" id="SDB96071.1"/>
    </source>
</evidence>
<dbReference type="InterPro" id="IPR003718">
    <property type="entry name" value="OsmC/Ohr_fam"/>
</dbReference>
<keyword evidence="2" id="KW-1185">Reference proteome</keyword>
<dbReference type="OrthoDB" id="290036at2"/>
<reference evidence="1 2" key="1">
    <citation type="submission" date="2016-09" db="EMBL/GenBank/DDBJ databases">
        <authorList>
            <person name="Capua I."/>
            <person name="De Benedictis P."/>
            <person name="Joannis T."/>
            <person name="Lombin L.H."/>
            <person name="Cattoli G."/>
        </authorList>
    </citation>
    <scope>NUCLEOTIDE SEQUENCE [LARGE SCALE GENOMIC DNA]</scope>
    <source>
        <strain evidence="1 2">A7P-90m</strain>
    </source>
</reference>
<dbReference type="Proteomes" id="UP000199452">
    <property type="component" value="Unassembled WGS sequence"/>
</dbReference>
<dbReference type="PANTHER" id="PTHR39624:SF2">
    <property type="entry name" value="OSMC-LIKE PROTEIN"/>
    <property type="match status" value="1"/>
</dbReference>
<dbReference type="AlphaFoldDB" id="A0A1G6HPD6"/>
<dbReference type="InterPro" id="IPR015946">
    <property type="entry name" value="KH_dom-like_a/b"/>
</dbReference>
<dbReference type="Pfam" id="PF02566">
    <property type="entry name" value="OsmC"/>
    <property type="match status" value="1"/>
</dbReference>
<evidence type="ECO:0000313" key="2">
    <source>
        <dbReference type="Proteomes" id="UP000199452"/>
    </source>
</evidence>
<dbReference type="Gene3D" id="3.30.300.20">
    <property type="match status" value="1"/>
</dbReference>